<reference evidence="2 3" key="1">
    <citation type="journal article" date="2023" name="Life. Sci Alliance">
        <title>Evolutionary insights into 3D genome organization and epigenetic landscape of Vigna mungo.</title>
        <authorList>
            <person name="Junaid A."/>
            <person name="Singh B."/>
            <person name="Bhatia S."/>
        </authorList>
    </citation>
    <scope>NUCLEOTIDE SEQUENCE [LARGE SCALE GENOMIC DNA]</scope>
    <source>
        <strain evidence="2">Urdbean</strain>
    </source>
</reference>
<evidence type="ECO:0000313" key="3">
    <source>
        <dbReference type="Proteomes" id="UP001374535"/>
    </source>
</evidence>
<protein>
    <submittedName>
        <fullName evidence="2">Uncharacterized protein</fullName>
    </submittedName>
</protein>
<organism evidence="2 3">
    <name type="scientific">Vigna mungo</name>
    <name type="common">Black gram</name>
    <name type="synonym">Phaseolus mungo</name>
    <dbReference type="NCBI Taxonomy" id="3915"/>
    <lineage>
        <taxon>Eukaryota</taxon>
        <taxon>Viridiplantae</taxon>
        <taxon>Streptophyta</taxon>
        <taxon>Embryophyta</taxon>
        <taxon>Tracheophyta</taxon>
        <taxon>Spermatophyta</taxon>
        <taxon>Magnoliopsida</taxon>
        <taxon>eudicotyledons</taxon>
        <taxon>Gunneridae</taxon>
        <taxon>Pentapetalae</taxon>
        <taxon>rosids</taxon>
        <taxon>fabids</taxon>
        <taxon>Fabales</taxon>
        <taxon>Fabaceae</taxon>
        <taxon>Papilionoideae</taxon>
        <taxon>50 kb inversion clade</taxon>
        <taxon>NPAAA clade</taxon>
        <taxon>indigoferoid/millettioid clade</taxon>
        <taxon>Phaseoleae</taxon>
        <taxon>Vigna</taxon>
    </lineage>
</organism>
<name>A0AAQ3NFY8_VIGMU</name>
<sequence>MEKHQKFVRAMALTNKANKSSIKTPTKASAPSASKAPLVNAALKIHDLVEDDKPVVTVVVKSKGKRKLPQGNFKFLRTFCTLEFVIAYPMGITFVIALYSLFVAFNSLSYVCIRIPR</sequence>
<gene>
    <name evidence="2" type="ORF">V8G54_020659</name>
</gene>
<dbReference type="Proteomes" id="UP001374535">
    <property type="component" value="Chromosome 6"/>
</dbReference>
<feature type="transmembrane region" description="Helical" evidence="1">
    <location>
        <begin position="94"/>
        <end position="113"/>
    </location>
</feature>
<dbReference type="AlphaFoldDB" id="A0AAQ3NFY8"/>
<accession>A0AAQ3NFY8</accession>
<keyword evidence="1" id="KW-0812">Transmembrane</keyword>
<evidence type="ECO:0000256" key="1">
    <source>
        <dbReference type="SAM" id="Phobius"/>
    </source>
</evidence>
<proteinExistence type="predicted"/>
<dbReference type="EMBL" id="CP144695">
    <property type="protein sequence ID" value="WVZ07313.1"/>
    <property type="molecule type" value="Genomic_DNA"/>
</dbReference>
<keyword evidence="3" id="KW-1185">Reference proteome</keyword>
<evidence type="ECO:0000313" key="2">
    <source>
        <dbReference type="EMBL" id="WVZ07313.1"/>
    </source>
</evidence>
<keyword evidence="1" id="KW-1133">Transmembrane helix</keyword>
<keyword evidence="1" id="KW-0472">Membrane</keyword>